<protein>
    <submittedName>
        <fullName evidence="2">Uncharacterized protein</fullName>
    </submittedName>
</protein>
<dbReference type="EMBL" id="GFPF01001757">
    <property type="protein sequence ID" value="MAA12903.1"/>
    <property type="molecule type" value="Transcribed_RNA"/>
</dbReference>
<sequence>MNAIATNWNVKRRMASRSKRAARCSRTHDARKQHAQDESELKTFTARHLTRCSNKNDARNVFTGTDERELTSVTVVTSLCLKSVLFSQTGGLQRAMRPSRAR</sequence>
<feature type="compositionally biased region" description="Basic and acidic residues" evidence="1">
    <location>
        <begin position="26"/>
        <end position="41"/>
    </location>
</feature>
<organism evidence="2">
    <name type="scientific">Rhipicephalus zambeziensis</name>
    <dbReference type="NCBI Taxonomy" id="60191"/>
    <lineage>
        <taxon>Eukaryota</taxon>
        <taxon>Metazoa</taxon>
        <taxon>Ecdysozoa</taxon>
        <taxon>Arthropoda</taxon>
        <taxon>Chelicerata</taxon>
        <taxon>Arachnida</taxon>
        <taxon>Acari</taxon>
        <taxon>Parasitiformes</taxon>
        <taxon>Ixodida</taxon>
        <taxon>Ixodoidea</taxon>
        <taxon>Ixodidae</taxon>
        <taxon>Rhipicephalinae</taxon>
        <taxon>Rhipicephalus</taxon>
        <taxon>Rhipicephalus</taxon>
    </lineage>
</organism>
<reference evidence="2" key="1">
    <citation type="journal article" date="2017" name="Parasit. Vectors">
        <title>Sialotranscriptomics of Rhipicephalus zambeziensis reveals intricate expression profiles of secretory proteins and suggests tight temporal transcriptional regulation during blood-feeding.</title>
        <authorList>
            <person name="de Castro M.H."/>
            <person name="de Klerk D."/>
            <person name="Pienaar R."/>
            <person name="Rees D.J.G."/>
            <person name="Mans B.J."/>
        </authorList>
    </citation>
    <scope>NUCLEOTIDE SEQUENCE</scope>
    <source>
        <tissue evidence="2">Salivary glands</tissue>
    </source>
</reference>
<evidence type="ECO:0000256" key="1">
    <source>
        <dbReference type="SAM" id="MobiDB-lite"/>
    </source>
</evidence>
<name>A0A224YFD2_9ACAR</name>
<evidence type="ECO:0000313" key="2">
    <source>
        <dbReference type="EMBL" id="MAA12903.1"/>
    </source>
</evidence>
<feature type="compositionally biased region" description="Basic residues" evidence="1">
    <location>
        <begin position="10"/>
        <end position="25"/>
    </location>
</feature>
<feature type="region of interest" description="Disordered" evidence="1">
    <location>
        <begin position="1"/>
        <end position="41"/>
    </location>
</feature>
<proteinExistence type="predicted"/>
<dbReference type="AlphaFoldDB" id="A0A224YFD2"/>
<accession>A0A224YFD2</accession>